<dbReference type="AlphaFoldDB" id="A0A8X6FD06"/>
<dbReference type="Proteomes" id="UP000887116">
    <property type="component" value="Unassembled WGS sequence"/>
</dbReference>
<organism evidence="5 6">
    <name type="scientific">Trichonephila clavata</name>
    <name type="common">Joro spider</name>
    <name type="synonym">Nephila clavata</name>
    <dbReference type="NCBI Taxonomy" id="2740835"/>
    <lineage>
        <taxon>Eukaryota</taxon>
        <taxon>Metazoa</taxon>
        <taxon>Ecdysozoa</taxon>
        <taxon>Arthropoda</taxon>
        <taxon>Chelicerata</taxon>
        <taxon>Arachnida</taxon>
        <taxon>Araneae</taxon>
        <taxon>Araneomorphae</taxon>
        <taxon>Entelegynae</taxon>
        <taxon>Araneoidea</taxon>
        <taxon>Nephilidae</taxon>
        <taxon>Trichonephila</taxon>
    </lineage>
</organism>
<evidence type="ECO:0000259" key="4">
    <source>
        <dbReference type="PROSITE" id="PS51031"/>
    </source>
</evidence>
<dbReference type="OrthoDB" id="6537916at2759"/>
<dbReference type="PANTHER" id="PTHR12243">
    <property type="entry name" value="MADF DOMAIN TRANSCRIPTION FACTOR"/>
    <property type="match status" value="1"/>
</dbReference>
<comment type="caution">
    <text evidence="5">The sequence shown here is derived from an EMBL/GenBank/DDBJ whole genome shotgun (WGS) entry which is preliminary data.</text>
</comment>
<feature type="compositionally biased region" description="Acidic residues" evidence="2">
    <location>
        <begin position="98"/>
        <end position="112"/>
    </location>
</feature>
<feature type="domain" description="MADF" evidence="3">
    <location>
        <begin position="1"/>
        <end position="88"/>
    </location>
</feature>
<protein>
    <submittedName>
        <fullName evidence="5">6-phosphogluconate dehydrogenase, decarboxylating</fullName>
    </submittedName>
</protein>
<dbReference type="PROSITE" id="PS51029">
    <property type="entry name" value="MADF"/>
    <property type="match status" value="1"/>
</dbReference>
<dbReference type="PANTHER" id="PTHR12243:SF67">
    <property type="entry name" value="COREPRESSOR OF PANGOLIN, ISOFORM A-RELATED"/>
    <property type="match status" value="1"/>
</dbReference>
<reference evidence="5" key="1">
    <citation type="submission" date="2020-07" db="EMBL/GenBank/DDBJ databases">
        <title>Multicomponent nature underlies the extraordinary mechanical properties of spider dragline silk.</title>
        <authorList>
            <person name="Kono N."/>
            <person name="Nakamura H."/>
            <person name="Mori M."/>
            <person name="Yoshida Y."/>
            <person name="Ohtoshi R."/>
            <person name="Malay A.D."/>
            <person name="Moran D.A.P."/>
            <person name="Tomita M."/>
            <person name="Numata K."/>
            <person name="Arakawa K."/>
        </authorList>
    </citation>
    <scope>NUCLEOTIDE SEQUENCE</scope>
</reference>
<evidence type="ECO:0000256" key="1">
    <source>
        <dbReference type="PROSITE-ProRule" id="PRU00371"/>
    </source>
</evidence>
<dbReference type="InterPro" id="IPR039353">
    <property type="entry name" value="TF_Adf1"/>
</dbReference>
<proteinExistence type="predicted"/>
<evidence type="ECO:0000259" key="3">
    <source>
        <dbReference type="PROSITE" id="PS51029"/>
    </source>
</evidence>
<dbReference type="EMBL" id="BMAO01001895">
    <property type="protein sequence ID" value="GFQ76762.1"/>
    <property type="molecule type" value="Genomic_DNA"/>
</dbReference>
<dbReference type="GO" id="GO:0003677">
    <property type="term" value="F:DNA binding"/>
    <property type="evidence" value="ECO:0007669"/>
    <property type="project" value="InterPro"/>
</dbReference>
<dbReference type="GO" id="GO:0006357">
    <property type="term" value="P:regulation of transcription by RNA polymerase II"/>
    <property type="evidence" value="ECO:0007669"/>
    <property type="project" value="TreeGrafter"/>
</dbReference>
<name>A0A8X6FD06_TRICU</name>
<accession>A0A8X6FD06</accession>
<dbReference type="GO" id="GO:0005634">
    <property type="term" value="C:nucleus"/>
    <property type="evidence" value="ECO:0007669"/>
    <property type="project" value="UniProtKB-SubCell"/>
</dbReference>
<dbReference type="InterPro" id="IPR004210">
    <property type="entry name" value="BESS_motif"/>
</dbReference>
<evidence type="ECO:0000256" key="2">
    <source>
        <dbReference type="SAM" id="MobiDB-lite"/>
    </source>
</evidence>
<feature type="compositionally biased region" description="Polar residues" evidence="2">
    <location>
        <begin position="118"/>
        <end position="133"/>
    </location>
</feature>
<keyword evidence="6" id="KW-1185">Reference proteome</keyword>
<dbReference type="Pfam" id="PF10545">
    <property type="entry name" value="MADF_DNA_bdg"/>
    <property type="match status" value="1"/>
</dbReference>
<feature type="region of interest" description="Disordered" evidence="2">
    <location>
        <begin position="94"/>
        <end position="133"/>
    </location>
</feature>
<dbReference type="PROSITE" id="PS51031">
    <property type="entry name" value="BESS"/>
    <property type="match status" value="1"/>
</dbReference>
<dbReference type="GO" id="GO:0005667">
    <property type="term" value="C:transcription regulator complex"/>
    <property type="evidence" value="ECO:0007669"/>
    <property type="project" value="TreeGrafter"/>
</dbReference>
<feature type="domain" description="BESS" evidence="4">
    <location>
        <begin position="178"/>
        <end position="217"/>
    </location>
</feature>
<gene>
    <name evidence="5" type="primary">NCL1_40814</name>
    <name evidence="5" type="ORF">TNCT_98241</name>
</gene>
<dbReference type="Pfam" id="PF02944">
    <property type="entry name" value="BESS"/>
    <property type="match status" value="1"/>
</dbReference>
<evidence type="ECO:0000313" key="6">
    <source>
        <dbReference type="Proteomes" id="UP000887116"/>
    </source>
</evidence>
<dbReference type="InterPro" id="IPR006578">
    <property type="entry name" value="MADF-dom"/>
</dbReference>
<keyword evidence="1" id="KW-0539">Nucleus</keyword>
<evidence type="ECO:0000313" key="5">
    <source>
        <dbReference type="EMBL" id="GFQ76762.1"/>
    </source>
</evidence>
<sequence length="304" mass="35022">MRCETYKDRIKRNEAWMEVARQLYSNFDATELTKQSTILSELNKKWKNLRQCYKRELDSQCSKSGSAKKKRVQYVYFDILSFLAPMFTTKATTSNITIEEEDEDEEEETEVGDESHLQVESSEETNQSSLKSFTTSAKKSCKRKHEPENPVADICQFLKKSLEDKIAAEKRQKEKDEVDDDRQFLMSLLNYTRAVQDTHKLNMRSEVLQVVTKYYNMSRYSQPEQQSTHARFVHPPFSQSYMSALFPVVPISPNAVAPSPNTHTHEMCHNGASAQCLPEIISSTSLQPFSPLSTIIKNEETSQD</sequence>
<comment type="subcellular location">
    <subcellularLocation>
        <location evidence="1">Nucleus</location>
    </subcellularLocation>
</comment>